<protein>
    <submittedName>
        <fullName evidence="1">YlcI/YnfO family protein</fullName>
    </submittedName>
</protein>
<gene>
    <name evidence="1" type="ORF">P4826_13030</name>
</gene>
<organism evidence="1 2">
    <name type="scientific">Diaphorobacter limosus</name>
    <dbReference type="NCBI Taxonomy" id="3036128"/>
    <lineage>
        <taxon>Bacteria</taxon>
        <taxon>Pseudomonadati</taxon>
        <taxon>Pseudomonadota</taxon>
        <taxon>Betaproteobacteria</taxon>
        <taxon>Burkholderiales</taxon>
        <taxon>Comamonadaceae</taxon>
        <taxon>Diaphorobacter</taxon>
    </lineage>
</organism>
<sequence length="91" mass="9989">MKTSTIPSLRVDPQLRLAAESVLRDGESLSGFVEQAIRQTIACRLADQEFITRGLKARDQARQSGQYVEAGAVLDRLQEMLDRAKSGPTTA</sequence>
<dbReference type="EMBL" id="CP136921">
    <property type="protein sequence ID" value="WOO31330.1"/>
    <property type="molecule type" value="Genomic_DNA"/>
</dbReference>
<reference evidence="1 2" key="1">
    <citation type="submission" date="2023-03" db="EMBL/GenBank/DDBJ databases">
        <title>Diaphorobacter basophil sp. nov., isolated from a sewage-treatment plant.</title>
        <authorList>
            <person name="Yang K."/>
        </authorList>
    </citation>
    <scope>NUCLEOTIDE SEQUENCE [LARGE SCALE GENOMIC DNA]</scope>
    <source>
        <strain evidence="1 2">Y-1</strain>
    </source>
</reference>
<dbReference type="RefSeq" id="WP_317700803.1">
    <property type="nucleotide sequence ID" value="NZ_CP136921.1"/>
</dbReference>
<evidence type="ECO:0000313" key="2">
    <source>
        <dbReference type="Proteomes" id="UP001303211"/>
    </source>
</evidence>
<dbReference type="NCBIfam" id="NF041551">
    <property type="entry name" value="YlcI_YnfO_N"/>
    <property type="match status" value="1"/>
</dbReference>
<accession>A0ABZ0IZ99</accession>
<name>A0ABZ0IZ99_9BURK</name>
<proteinExistence type="predicted"/>
<keyword evidence="2" id="KW-1185">Reference proteome</keyword>
<dbReference type="Proteomes" id="UP001303211">
    <property type="component" value="Chromosome"/>
</dbReference>
<evidence type="ECO:0000313" key="1">
    <source>
        <dbReference type="EMBL" id="WOO31330.1"/>
    </source>
</evidence>